<dbReference type="SMART" id="SM00530">
    <property type="entry name" value="HTH_XRE"/>
    <property type="match status" value="1"/>
</dbReference>
<sequence length="75" mass="8528">MKSNVCHEFGARIKQLRQAKGLSQEQLADIAELDRTYISGIERGIRNVGLVNIDKLANALQITLAELFRFERMQP</sequence>
<dbReference type="SUPFAM" id="SSF47413">
    <property type="entry name" value="lambda repressor-like DNA-binding domains"/>
    <property type="match status" value="1"/>
</dbReference>
<name>A0A1M5X7M7_9GAMM</name>
<evidence type="ECO:0000259" key="4">
    <source>
        <dbReference type="PROSITE" id="PS50943"/>
    </source>
</evidence>
<dbReference type="EMBL" id="FQXG01000005">
    <property type="protein sequence ID" value="SHH95835.1"/>
    <property type="molecule type" value="Genomic_DNA"/>
</dbReference>
<accession>A0A1M5X7M7</accession>
<keyword evidence="6" id="KW-1185">Reference proteome</keyword>
<feature type="domain" description="HTH cro/C1-type" evidence="4">
    <location>
        <begin position="13"/>
        <end position="67"/>
    </location>
</feature>
<organism evidence="5 6">
    <name type="scientific">Ferrimonas marina</name>
    <dbReference type="NCBI Taxonomy" id="299255"/>
    <lineage>
        <taxon>Bacteria</taxon>
        <taxon>Pseudomonadati</taxon>
        <taxon>Pseudomonadota</taxon>
        <taxon>Gammaproteobacteria</taxon>
        <taxon>Alteromonadales</taxon>
        <taxon>Ferrimonadaceae</taxon>
        <taxon>Ferrimonas</taxon>
    </lineage>
</organism>
<keyword evidence="3" id="KW-0804">Transcription</keyword>
<evidence type="ECO:0000256" key="1">
    <source>
        <dbReference type="ARBA" id="ARBA00023015"/>
    </source>
</evidence>
<dbReference type="RefSeq" id="WP_067664040.1">
    <property type="nucleotide sequence ID" value="NZ_FQXG01000005.1"/>
</dbReference>
<gene>
    <name evidence="5" type="ORF">SAMN02745129_3306</name>
</gene>
<dbReference type="GO" id="GO:0005829">
    <property type="term" value="C:cytosol"/>
    <property type="evidence" value="ECO:0007669"/>
    <property type="project" value="TreeGrafter"/>
</dbReference>
<dbReference type="Gene3D" id="1.10.260.40">
    <property type="entry name" value="lambda repressor-like DNA-binding domains"/>
    <property type="match status" value="1"/>
</dbReference>
<dbReference type="OrthoDB" id="9800901at2"/>
<dbReference type="CDD" id="cd00093">
    <property type="entry name" value="HTH_XRE"/>
    <property type="match status" value="1"/>
</dbReference>
<evidence type="ECO:0000256" key="2">
    <source>
        <dbReference type="ARBA" id="ARBA00023125"/>
    </source>
</evidence>
<evidence type="ECO:0000313" key="5">
    <source>
        <dbReference type="EMBL" id="SHH95835.1"/>
    </source>
</evidence>
<evidence type="ECO:0000313" key="6">
    <source>
        <dbReference type="Proteomes" id="UP000184268"/>
    </source>
</evidence>
<reference evidence="5 6" key="1">
    <citation type="submission" date="2016-11" db="EMBL/GenBank/DDBJ databases">
        <authorList>
            <person name="Jaros S."/>
            <person name="Januszkiewicz K."/>
            <person name="Wedrychowicz H."/>
        </authorList>
    </citation>
    <scope>NUCLEOTIDE SEQUENCE [LARGE SCALE GENOMIC DNA]</scope>
    <source>
        <strain evidence="5 6">DSM 16917</strain>
    </source>
</reference>
<dbReference type="InterPro" id="IPR001387">
    <property type="entry name" value="Cro/C1-type_HTH"/>
</dbReference>
<dbReference type="GO" id="GO:0003700">
    <property type="term" value="F:DNA-binding transcription factor activity"/>
    <property type="evidence" value="ECO:0007669"/>
    <property type="project" value="TreeGrafter"/>
</dbReference>
<dbReference type="InterPro" id="IPR050807">
    <property type="entry name" value="TransReg_Diox_bact_type"/>
</dbReference>
<dbReference type="PANTHER" id="PTHR46797:SF23">
    <property type="entry name" value="HTH-TYPE TRANSCRIPTIONAL REGULATOR SUTR"/>
    <property type="match status" value="1"/>
</dbReference>
<dbReference type="AlphaFoldDB" id="A0A1M5X7M7"/>
<dbReference type="PROSITE" id="PS50943">
    <property type="entry name" value="HTH_CROC1"/>
    <property type="match status" value="1"/>
</dbReference>
<evidence type="ECO:0000256" key="3">
    <source>
        <dbReference type="ARBA" id="ARBA00023163"/>
    </source>
</evidence>
<dbReference type="STRING" id="299255.SAMN02745129_3306"/>
<keyword evidence="1" id="KW-0805">Transcription regulation</keyword>
<protein>
    <submittedName>
        <fullName evidence="5">DNA-binding transcriptional regulator, XRE-family HTH domain</fullName>
    </submittedName>
</protein>
<dbReference type="Pfam" id="PF01381">
    <property type="entry name" value="HTH_3"/>
    <property type="match status" value="1"/>
</dbReference>
<dbReference type="Proteomes" id="UP000184268">
    <property type="component" value="Unassembled WGS sequence"/>
</dbReference>
<dbReference type="InterPro" id="IPR010982">
    <property type="entry name" value="Lambda_DNA-bd_dom_sf"/>
</dbReference>
<keyword evidence="2 5" id="KW-0238">DNA-binding</keyword>
<proteinExistence type="predicted"/>
<dbReference type="GO" id="GO:0003677">
    <property type="term" value="F:DNA binding"/>
    <property type="evidence" value="ECO:0007669"/>
    <property type="project" value="UniProtKB-KW"/>
</dbReference>
<dbReference type="PANTHER" id="PTHR46797">
    <property type="entry name" value="HTH-TYPE TRANSCRIPTIONAL REGULATOR"/>
    <property type="match status" value="1"/>
</dbReference>